<name>A0A1N6K7S6_9BACT</name>
<keyword evidence="4" id="KW-0106">Calcium</keyword>
<gene>
    <name evidence="7" type="ORF">SAMN04488055_5261</name>
</gene>
<keyword evidence="5" id="KW-0732">Signal</keyword>
<dbReference type="PANTHER" id="PTHR42693:SF53">
    <property type="entry name" value="ENDO-4-O-SULFATASE"/>
    <property type="match status" value="1"/>
</dbReference>
<dbReference type="AlphaFoldDB" id="A0A1N6K7S6"/>
<keyword evidence="8" id="KW-1185">Reference proteome</keyword>
<feature type="chain" id="PRO_5012275058" evidence="5">
    <location>
        <begin position="26"/>
        <end position="488"/>
    </location>
</feature>
<dbReference type="CDD" id="cd16026">
    <property type="entry name" value="GALNS_like"/>
    <property type="match status" value="1"/>
</dbReference>
<dbReference type="Proteomes" id="UP000185003">
    <property type="component" value="Unassembled WGS sequence"/>
</dbReference>
<comment type="similarity">
    <text evidence="1">Belongs to the sulfatase family.</text>
</comment>
<evidence type="ECO:0000256" key="5">
    <source>
        <dbReference type="SAM" id="SignalP"/>
    </source>
</evidence>
<dbReference type="Gene3D" id="3.30.1120.10">
    <property type="match status" value="1"/>
</dbReference>
<dbReference type="Pfam" id="PF14707">
    <property type="entry name" value="Sulfatase_C"/>
    <property type="match status" value="1"/>
</dbReference>
<reference evidence="7 8" key="1">
    <citation type="submission" date="2016-11" db="EMBL/GenBank/DDBJ databases">
        <authorList>
            <person name="Jaros S."/>
            <person name="Januszkiewicz K."/>
            <person name="Wedrychowicz H."/>
        </authorList>
    </citation>
    <scope>NUCLEOTIDE SEQUENCE [LARGE SCALE GENOMIC DNA]</scope>
    <source>
        <strain evidence="7 8">DSM 24787</strain>
    </source>
</reference>
<accession>A0A1N6K7S6</accession>
<dbReference type="EMBL" id="FSRA01000002">
    <property type="protein sequence ID" value="SIO52601.1"/>
    <property type="molecule type" value="Genomic_DNA"/>
</dbReference>
<dbReference type="GO" id="GO:0004065">
    <property type="term" value="F:arylsulfatase activity"/>
    <property type="evidence" value="ECO:0007669"/>
    <property type="project" value="TreeGrafter"/>
</dbReference>
<dbReference type="PROSITE" id="PS00149">
    <property type="entry name" value="SULFATASE_2"/>
    <property type="match status" value="1"/>
</dbReference>
<evidence type="ECO:0000256" key="2">
    <source>
        <dbReference type="ARBA" id="ARBA00022723"/>
    </source>
</evidence>
<evidence type="ECO:0000256" key="4">
    <source>
        <dbReference type="ARBA" id="ARBA00022837"/>
    </source>
</evidence>
<dbReference type="InterPro" id="IPR024607">
    <property type="entry name" value="Sulfatase_CS"/>
</dbReference>
<dbReference type="GO" id="GO:0046872">
    <property type="term" value="F:metal ion binding"/>
    <property type="evidence" value="ECO:0007669"/>
    <property type="project" value="UniProtKB-KW"/>
</dbReference>
<evidence type="ECO:0000313" key="8">
    <source>
        <dbReference type="Proteomes" id="UP000185003"/>
    </source>
</evidence>
<dbReference type="Gene3D" id="3.40.720.10">
    <property type="entry name" value="Alkaline Phosphatase, subunit A"/>
    <property type="match status" value="1"/>
</dbReference>
<dbReference type="PANTHER" id="PTHR42693">
    <property type="entry name" value="ARYLSULFATASE FAMILY MEMBER"/>
    <property type="match status" value="1"/>
</dbReference>
<organism evidence="7 8">
    <name type="scientific">Chitinophaga niabensis</name>
    <dbReference type="NCBI Taxonomy" id="536979"/>
    <lineage>
        <taxon>Bacteria</taxon>
        <taxon>Pseudomonadati</taxon>
        <taxon>Bacteroidota</taxon>
        <taxon>Chitinophagia</taxon>
        <taxon>Chitinophagales</taxon>
        <taxon>Chitinophagaceae</taxon>
        <taxon>Chitinophaga</taxon>
    </lineage>
</organism>
<protein>
    <submittedName>
        <fullName evidence="7">Arylsulfatase</fullName>
    </submittedName>
</protein>
<feature type="signal peptide" evidence="5">
    <location>
        <begin position="1"/>
        <end position="25"/>
    </location>
</feature>
<proteinExistence type="inferred from homology"/>
<feature type="domain" description="Sulfatase N-terminal" evidence="6">
    <location>
        <begin position="32"/>
        <end position="352"/>
    </location>
</feature>
<dbReference type="InterPro" id="IPR017850">
    <property type="entry name" value="Alkaline_phosphatase_core_sf"/>
</dbReference>
<dbReference type="InterPro" id="IPR000917">
    <property type="entry name" value="Sulfatase_N"/>
</dbReference>
<evidence type="ECO:0000259" key="6">
    <source>
        <dbReference type="Pfam" id="PF00884"/>
    </source>
</evidence>
<dbReference type="InterPro" id="IPR050738">
    <property type="entry name" value="Sulfatase"/>
</dbReference>
<keyword evidence="2" id="KW-0479">Metal-binding</keyword>
<evidence type="ECO:0000256" key="1">
    <source>
        <dbReference type="ARBA" id="ARBA00008779"/>
    </source>
</evidence>
<dbReference type="SUPFAM" id="SSF53649">
    <property type="entry name" value="Alkaline phosphatase-like"/>
    <property type="match status" value="1"/>
</dbReference>
<keyword evidence="3" id="KW-0378">Hydrolase</keyword>
<evidence type="ECO:0000313" key="7">
    <source>
        <dbReference type="EMBL" id="SIO52601.1"/>
    </source>
</evidence>
<dbReference type="Pfam" id="PF00884">
    <property type="entry name" value="Sulfatase"/>
    <property type="match status" value="1"/>
</dbReference>
<evidence type="ECO:0000256" key="3">
    <source>
        <dbReference type="ARBA" id="ARBA00022801"/>
    </source>
</evidence>
<dbReference type="STRING" id="536979.SAMN04488055_5261"/>
<sequence>MPQRFCMIKKFLAAVFCLIATYSFIPQKENKPNVIIIFMDDMGYGDPASYGGGPYKTPNLDRMAAQGIRFTHFYAAQAVCSASRAGLLTGCYPNRIGIHGALWPTAPMALNNDEETIAELLKSRGYKTGMVGKWHLGSKPPFLPLQNGFDEYLGLPYSNDMWPVHYDGKPYTDTTNSRSKYPPLPLIEGNNTIRIIKTLEDQSELTSMYTERACKFIRENKKGPFFLYLAHSMPHVPIAVSKPFRNKSGAGLFGDLMQELDASVGAVMRTLEEQGLTKNTLIVFTSDNGPWLNYGNHAGNTGGLREGKGSSWEGGQRVPCIMRWPGEIPAGVVSSEIASTIDLLPTVATICGAKLPAKKIDGVNILSLLRNEKDARPRDHFVYYYGVNNLEGIRKGKYKLVFPHKGRTYKNNLPGYDGFPGAQPNVDVPLALYDLSIDPGETLDVKERFPEVVKELEALADTYRNTLGDELRKMPGTERREPGKVVMK</sequence>